<feature type="region of interest" description="Disordered" evidence="2">
    <location>
        <begin position="605"/>
        <end position="900"/>
    </location>
</feature>
<dbReference type="PANTHER" id="PTHR31805:SF14">
    <property type="entry name" value="RECEPTOR-LIKE KINASE, PUTATIVE (DUF1421)-RELATED"/>
    <property type="match status" value="1"/>
</dbReference>
<feature type="domain" description="Reverse transcriptase zinc-binding" evidence="4">
    <location>
        <begin position="338"/>
        <end position="422"/>
    </location>
</feature>
<feature type="compositionally biased region" description="Low complexity" evidence="2">
    <location>
        <begin position="718"/>
        <end position="740"/>
    </location>
</feature>
<feature type="coiled-coil region" evidence="1">
    <location>
        <begin position="503"/>
        <end position="537"/>
    </location>
</feature>
<feature type="compositionally biased region" description="Low complexity" evidence="2">
    <location>
        <begin position="809"/>
        <end position="820"/>
    </location>
</feature>
<dbReference type="InterPro" id="IPR026960">
    <property type="entry name" value="RVT-Znf"/>
</dbReference>
<evidence type="ECO:0000259" key="4">
    <source>
        <dbReference type="Pfam" id="PF13966"/>
    </source>
</evidence>
<dbReference type="EMBL" id="QGNW01001302">
    <property type="protein sequence ID" value="RVW46497.1"/>
    <property type="molecule type" value="Genomic_DNA"/>
</dbReference>
<evidence type="ECO:0000256" key="2">
    <source>
        <dbReference type="SAM" id="MobiDB-lite"/>
    </source>
</evidence>
<evidence type="ECO:0000256" key="1">
    <source>
        <dbReference type="SAM" id="Coils"/>
    </source>
</evidence>
<feature type="domain" description="DUF1421" evidence="3">
    <location>
        <begin position="900"/>
        <end position="943"/>
    </location>
</feature>
<proteinExistence type="predicted"/>
<gene>
    <name evidence="5" type="primary">VvCHDh000004_141</name>
    <name evidence="5" type="ORF">CK203_067350</name>
</gene>
<keyword evidence="1" id="KW-0175">Coiled coil</keyword>
<dbReference type="AlphaFoldDB" id="A0A438EFK6"/>
<feature type="compositionally biased region" description="Polar residues" evidence="2">
    <location>
        <begin position="607"/>
        <end position="620"/>
    </location>
</feature>
<dbReference type="InterPro" id="IPR010820">
    <property type="entry name" value="DUF1421"/>
</dbReference>
<dbReference type="PANTHER" id="PTHR31805">
    <property type="entry name" value="RECEPTOR-LIKE KINASE, PUTATIVE (DUF1421)-RELATED"/>
    <property type="match status" value="1"/>
</dbReference>
<evidence type="ECO:0000313" key="6">
    <source>
        <dbReference type="Proteomes" id="UP000288805"/>
    </source>
</evidence>
<protein>
    <submittedName>
        <fullName evidence="5">Putative ribonuclease H protein</fullName>
    </submittedName>
</protein>
<dbReference type="Proteomes" id="UP000288805">
    <property type="component" value="Unassembled WGS sequence"/>
</dbReference>
<accession>A0A438EFK6</accession>
<reference evidence="5 6" key="1">
    <citation type="journal article" date="2018" name="PLoS Genet.">
        <title>Population sequencing reveals clonal diversity and ancestral inbreeding in the grapevine cultivar Chardonnay.</title>
        <authorList>
            <person name="Roach M.J."/>
            <person name="Johnson D.L."/>
            <person name="Bohlmann J."/>
            <person name="van Vuuren H.J."/>
            <person name="Jones S.J."/>
            <person name="Pretorius I.S."/>
            <person name="Schmidt S.A."/>
            <person name="Borneman A.R."/>
        </authorList>
    </citation>
    <scope>NUCLEOTIDE SEQUENCE [LARGE SCALE GENOMIC DNA]</scope>
    <source>
        <strain evidence="6">cv. Chardonnay</strain>
        <tissue evidence="5">Leaf</tissue>
    </source>
</reference>
<dbReference type="Pfam" id="PF07223">
    <property type="entry name" value="DUF1421"/>
    <property type="match status" value="1"/>
</dbReference>
<sequence>MNTSQFMDKQIMDLSAGSQSNDFINLMSPEDDHLTGVGGGGGGGVGSKKEEIVPSYDFQPIRPMGSSQFSNLDAVGGAGGPRAWSSTDSKTNTPGIRAASGLRINLAKSEIISVGEVEEILEMAVELGCKVGQLPSTYLGLPLGAPNKAVCVWDGVEERMRWKLALWKRQYISKGGRIALIKSTLASMPLYQMSLFRMPRVVARRLEKLQRDFLWGGGSTERKAHLVNWERVCVGKEKGGLGLRKLVPLNKALLGKWVWRFAHAKEEMWKRVLVAKYGSEKAPKSGFGRTLGVGRWSWLGFNDWELNMVDELLQILRSQRITLEEDLALWKGGKNGKFEVKEAYELLISHSTLLFPKKGIWVENVPSKLAFFAWEATWGRVLTLDRLQKRGWQLPNRCYLCGMDEENVNHLLIHCTVASVLWGIVLGLFGVQWVFPETVKEAIINWKGSSAYSNCTICAYSRSCSQNYGSLDSNELSKISLEKDRNIDAAIVSEIDRTMKKHADNLLHALEGLSARLTQLESRTRNLENSVDDLKVSVGNNHGSADGKMRQLENILREGLGSNPARAHSGFTTATKGQNVQTGVQVLRDKQEIVEAHLQLAKLQVSKADQQSETQNTVTLDSAKQAASPPQQSHQPLPPPVTPQTLPALPPPNAPPPPPQLNMQSPPAQLPSQFPPNQIPSIPQREPYFQPPGQAQEAPNQQYQLPPTQQPQPPPAAPSHQQYQPASLPQYSQPPQLPQQHPSIAPINPPPQHQPPLGHHPEETSYVPPQTYPPSLRQPPSQPPSQPLSGAPPSQQFYGPPSHMYEVPSGRSSSGFSTGFVPPPSGPTEPYSYSGSPSQYGSNMPMKPQQFSSGVQGGGSGYPQLPTARVLPHALPTASGPVGGSGPGSGSSGSGNRVPIDDVVDKVTNMGFPRDVVRATVRKLTENGQSVDLNVVLDKLMNDGEVQPPRGWFGR</sequence>
<feature type="compositionally biased region" description="Low complexity" evidence="2">
    <location>
        <begin position="622"/>
        <end position="635"/>
    </location>
</feature>
<organism evidence="5 6">
    <name type="scientific">Vitis vinifera</name>
    <name type="common">Grape</name>
    <dbReference type="NCBI Taxonomy" id="29760"/>
    <lineage>
        <taxon>Eukaryota</taxon>
        <taxon>Viridiplantae</taxon>
        <taxon>Streptophyta</taxon>
        <taxon>Embryophyta</taxon>
        <taxon>Tracheophyta</taxon>
        <taxon>Spermatophyta</taxon>
        <taxon>Magnoliopsida</taxon>
        <taxon>eudicotyledons</taxon>
        <taxon>Gunneridae</taxon>
        <taxon>Pentapetalae</taxon>
        <taxon>rosids</taxon>
        <taxon>Vitales</taxon>
        <taxon>Vitaceae</taxon>
        <taxon>Viteae</taxon>
        <taxon>Vitis</taxon>
    </lineage>
</organism>
<feature type="compositionally biased region" description="Low complexity" evidence="2">
    <location>
        <begin position="787"/>
        <end position="796"/>
    </location>
</feature>
<dbReference type="PRINTS" id="PR01217">
    <property type="entry name" value="PRICHEXTENSN"/>
</dbReference>
<feature type="compositionally biased region" description="Pro residues" evidence="2">
    <location>
        <begin position="770"/>
        <end position="786"/>
    </location>
</feature>
<comment type="caution">
    <text evidence="5">The sequence shown here is derived from an EMBL/GenBank/DDBJ whole genome shotgun (WGS) entry which is preliminary data.</text>
</comment>
<name>A0A438EFK6_VITVI</name>
<feature type="compositionally biased region" description="Low complexity" evidence="2">
    <location>
        <begin position="830"/>
        <end position="842"/>
    </location>
</feature>
<feature type="compositionally biased region" description="Pro residues" evidence="2">
    <location>
        <begin position="708"/>
        <end position="717"/>
    </location>
</feature>
<feature type="compositionally biased region" description="Gly residues" evidence="2">
    <location>
        <begin position="881"/>
        <end position="893"/>
    </location>
</feature>
<evidence type="ECO:0000259" key="3">
    <source>
        <dbReference type="Pfam" id="PF07223"/>
    </source>
</evidence>
<evidence type="ECO:0000313" key="5">
    <source>
        <dbReference type="EMBL" id="RVW46497.1"/>
    </source>
</evidence>
<dbReference type="Pfam" id="PF13966">
    <property type="entry name" value="zf-RVT"/>
    <property type="match status" value="1"/>
</dbReference>
<feature type="compositionally biased region" description="Pro residues" evidence="2">
    <location>
        <begin position="636"/>
        <end position="660"/>
    </location>
</feature>